<dbReference type="EMBL" id="GG657757">
    <property type="protein sequence ID" value="EFL33411.1"/>
    <property type="molecule type" value="Genomic_DNA"/>
</dbReference>
<keyword evidence="3" id="KW-1185">Reference proteome</keyword>
<evidence type="ECO:0000313" key="2">
    <source>
        <dbReference type="EMBL" id="EFL33411.1"/>
    </source>
</evidence>
<name>D9X053_STRVT</name>
<evidence type="ECO:0000313" key="3">
    <source>
        <dbReference type="Proteomes" id="UP000004184"/>
    </source>
</evidence>
<sequence length="101" mass="10860">MISVAQLFPDGPQRVGRDCSQSTGSTDTDGGLPVPESACAALNRSSPTPDMRMGAPRGSRSHSALPAVNPWLLRSQVAIRNRVRWHDGRLQPVATGRRDVT</sequence>
<protein>
    <submittedName>
        <fullName evidence="2">Uncharacterized protein</fullName>
    </submittedName>
</protein>
<gene>
    <name evidence="2" type="ORF">SSQG_03929</name>
</gene>
<dbReference type="AlphaFoldDB" id="D9X053"/>
<feature type="region of interest" description="Disordered" evidence="1">
    <location>
        <begin position="1"/>
        <end position="64"/>
    </location>
</feature>
<dbReference type="STRING" id="591159.SSQG_03929"/>
<reference evidence="3" key="1">
    <citation type="submission" date="2009-02" db="EMBL/GenBank/DDBJ databases">
        <title>Annotation of Streptomyces viridochromogenes strain DSM 40736.</title>
        <authorList>
            <consortium name="The Broad Institute Genome Sequencing Platform"/>
            <consortium name="Broad Institute Microbial Sequencing Center"/>
            <person name="Fischbach M."/>
            <person name="Godfrey P."/>
            <person name="Ward D."/>
            <person name="Young S."/>
            <person name="Zeng Q."/>
            <person name="Koehrsen M."/>
            <person name="Alvarado L."/>
            <person name="Berlin A.M."/>
            <person name="Bochicchio J."/>
            <person name="Borenstein D."/>
            <person name="Chapman S.B."/>
            <person name="Chen Z."/>
            <person name="Engels R."/>
            <person name="Freedman E."/>
            <person name="Gellesch M."/>
            <person name="Goldberg J."/>
            <person name="Griggs A."/>
            <person name="Gujja S."/>
            <person name="Heilman E.R."/>
            <person name="Heiman D.I."/>
            <person name="Hepburn T.A."/>
            <person name="Howarth C."/>
            <person name="Jen D."/>
            <person name="Larson L."/>
            <person name="Lewis B."/>
            <person name="Mehta T."/>
            <person name="Park D."/>
            <person name="Pearson M."/>
            <person name="Richards J."/>
            <person name="Roberts A."/>
            <person name="Saif S."/>
            <person name="Shea T.D."/>
            <person name="Shenoy N."/>
            <person name="Sisk P."/>
            <person name="Stolte C."/>
            <person name="Sykes S.N."/>
            <person name="Thomson T."/>
            <person name="Walk T."/>
            <person name="White J."/>
            <person name="Yandava C."/>
            <person name="Straight P."/>
            <person name="Clardy J."/>
            <person name="Hung D."/>
            <person name="Kolter R."/>
            <person name="Mekalanos J."/>
            <person name="Walker S."/>
            <person name="Walsh C.T."/>
            <person name="Wieland-Brown L.C."/>
            <person name="Haas B."/>
            <person name="Nusbaum C."/>
            <person name="Birren B."/>
        </authorList>
    </citation>
    <scope>NUCLEOTIDE SEQUENCE [LARGE SCALE GENOMIC DNA]</scope>
    <source>
        <strain evidence="3">DSM 40736 / JCM 4977 / BCRC 1201 / Tue 494</strain>
    </source>
</reference>
<proteinExistence type="predicted"/>
<dbReference type="Proteomes" id="UP000004184">
    <property type="component" value="Unassembled WGS sequence"/>
</dbReference>
<evidence type="ECO:0000256" key="1">
    <source>
        <dbReference type="SAM" id="MobiDB-lite"/>
    </source>
</evidence>
<dbReference type="HOGENOM" id="CLU_2290197_0_0_11"/>
<accession>D9X053</accession>
<organism evidence="2 3">
    <name type="scientific">Streptomyces viridochromogenes (strain DSM 40736 / JCM 4977 / BCRC 1201 / Tue 494)</name>
    <dbReference type="NCBI Taxonomy" id="591159"/>
    <lineage>
        <taxon>Bacteria</taxon>
        <taxon>Bacillati</taxon>
        <taxon>Actinomycetota</taxon>
        <taxon>Actinomycetes</taxon>
        <taxon>Kitasatosporales</taxon>
        <taxon>Streptomycetaceae</taxon>
        <taxon>Streptomyces</taxon>
    </lineage>
</organism>
<feature type="compositionally biased region" description="Polar residues" evidence="1">
    <location>
        <begin position="19"/>
        <end position="28"/>
    </location>
</feature>